<feature type="region of interest" description="Disordered" evidence="2">
    <location>
        <begin position="1"/>
        <end position="117"/>
    </location>
</feature>
<organism evidence="4 5">
    <name type="scientific">Orlajensenia flava</name>
    <dbReference type="NCBI Taxonomy" id="2565934"/>
    <lineage>
        <taxon>Bacteria</taxon>
        <taxon>Bacillati</taxon>
        <taxon>Actinomycetota</taxon>
        <taxon>Actinomycetes</taxon>
        <taxon>Micrococcales</taxon>
        <taxon>Microbacteriaceae</taxon>
        <taxon>Orlajensenia</taxon>
    </lineage>
</organism>
<evidence type="ECO:0000256" key="2">
    <source>
        <dbReference type="SAM" id="MobiDB-lite"/>
    </source>
</evidence>
<keyword evidence="3" id="KW-0472">Membrane</keyword>
<reference evidence="4 5" key="1">
    <citation type="submission" date="2019-04" db="EMBL/GenBank/DDBJ databases">
        <authorList>
            <person name="Jiang L."/>
        </authorList>
    </citation>
    <scope>NUCLEOTIDE SEQUENCE [LARGE SCALE GENOMIC DNA]</scope>
    <source>
        <strain evidence="4 5">YIM 131861</strain>
    </source>
</reference>
<evidence type="ECO:0000313" key="5">
    <source>
        <dbReference type="Proteomes" id="UP000307380"/>
    </source>
</evidence>
<dbReference type="EMBL" id="SSSN01000003">
    <property type="protein sequence ID" value="THG35441.1"/>
    <property type="molecule type" value="Genomic_DNA"/>
</dbReference>
<keyword evidence="3" id="KW-1133">Transmembrane helix</keyword>
<comment type="similarity">
    <text evidence="1">Belongs to the CPA3 antiporters (TC 2.A.63) subunit G family.</text>
</comment>
<evidence type="ECO:0000256" key="3">
    <source>
        <dbReference type="SAM" id="Phobius"/>
    </source>
</evidence>
<dbReference type="Proteomes" id="UP000307380">
    <property type="component" value="Unassembled WGS sequence"/>
</dbReference>
<dbReference type="AlphaFoldDB" id="A0A4S4FYL0"/>
<keyword evidence="3" id="KW-0812">Transmembrane</keyword>
<proteinExistence type="inferred from homology"/>
<protein>
    <submittedName>
        <fullName evidence="4">Monovalent cation/H(+) antiporter subunit G</fullName>
    </submittedName>
</protein>
<dbReference type="PANTHER" id="PTHR34703:SF1">
    <property type="entry name" value="ANTIPORTER SUBUNIT MNHG2-RELATED"/>
    <property type="match status" value="1"/>
</dbReference>
<sequence>MSTPSAAVSWRPRSASCSPWARARRRHGCAATASGCARRSARREREDDHDLRHHHRGGDVRSGRAVRRVPHHPGPVDPRSGTRSRRAARDRDLRARSGDGAHAPHRHPRRHARARAVRRRRLDQHRALHGRTGRVVSAGEIVVALLILLAGFLSLAAGVGIIRFPDVLTRLHAATKPQVLGLVAVLVALVIQVPTWGVLTTVILVMTFQLLTQPMTAHMIARSAYRTDHVRRDLLITDELARDIDDPALAIGRESDQEPSEHEMPRA</sequence>
<dbReference type="NCBIfam" id="TIGR01300">
    <property type="entry name" value="CPA3_mnhG_phaG"/>
    <property type="match status" value="1"/>
</dbReference>
<dbReference type="GO" id="GO:0015385">
    <property type="term" value="F:sodium:proton antiporter activity"/>
    <property type="evidence" value="ECO:0007669"/>
    <property type="project" value="TreeGrafter"/>
</dbReference>
<feature type="compositionally biased region" description="Basic and acidic residues" evidence="2">
    <location>
        <begin position="43"/>
        <end position="62"/>
    </location>
</feature>
<keyword evidence="5" id="KW-1185">Reference proteome</keyword>
<evidence type="ECO:0000313" key="4">
    <source>
        <dbReference type="EMBL" id="THG35441.1"/>
    </source>
</evidence>
<dbReference type="Pfam" id="PF03334">
    <property type="entry name" value="PhaG_MnhG_YufB"/>
    <property type="match status" value="1"/>
</dbReference>
<dbReference type="OrthoDB" id="3214257at2"/>
<dbReference type="PANTHER" id="PTHR34703">
    <property type="entry name" value="ANTIPORTER SUBUNIT MNHG2-RELATED"/>
    <property type="match status" value="1"/>
</dbReference>
<dbReference type="InterPro" id="IPR005133">
    <property type="entry name" value="PhaG_MnhG_YufB"/>
</dbReference>
<dbReference type="NCBIfam" id="NF009314">
    <property type="entry name" value="PRK12674.1-2"/>
    <property type="match status" value="1"/>
</dbReference>
<feature type="transmembrane region" description="Helical" evidence="3">
    <location>
        <begin position="182"/>
        <end position="211"/>
    </location>
</feature>
<feature type="transmembrane region" description="Helical" evidence="3">
    <location>
        <begin position="141"/>
        <end position="162"/>
    </location>
</feature>
<comment type="caution">
    <text evidence="4">The sequence shown here is derived from an EMBL/GenBank/DDBJ whole genome shotgun (WGS) entry which is preliminary data.</text>
</comment>
<accession>A0A4S4FYL0</accession>
<name>A0A4S4FYL0_9MICO</name>
<feature type="compositionally biased region" description="Basic residues" evidence="2">
    <location>
        <begin position="103"/>
        <end position="117"/>
    </location>
</feature>
<gene>
    <name evidence="4" type="ORF">E6C70_05185</name>
</gene>
<feature type="compositionally biased region" description="Basic and acidic residues" evidence="2">
    <location>
        <begin position="87"/>
        <end position="99"/>
    </location>
</feature>
<evidence type="ECO:0000256" key="1">
    <source>
        <dbReference type="ARBA" id="ARBA00008404"/>
    </source>
</evidence>
<feature type="compositionally biased region" description="Low complexity" evidence="2">
    <location>
        <begin position="29"/>
        <end position="38"/>
    </location>
</feature>